<dbReference type="EMBL" id="LXTC01000001">
    <property type="protein sequence ID" value="OBA23689.1"/>
    <property type="molecule type" value="Genomic_DNA"/>
</dbReference>
<dbReference type="RefSeq" id="XP_018714170.1">
    <property type="nucleotide sequence ID" value="XM_018858568.1"/>
</dbReference>
<evidence type="ECO:0000313" key="2">
    <source>
        <dbReference type="EMBL" id="OBA23689.1"/>
    </source>
</evidence>
<evidence type="ECO:0000259" key="1">
    <source>
        <dbReference type="Pfam" id="PF08585"/>
    </source>
</evidence>
<name>A0A1A0HHQ3_9ASCO</name>
<dbReference type="GeneID" id="30031544"/>
<dbReference type="Gene3D" id="2.40.50.770">
    <property type="entry name" value="RecQ-mediated genome instability protein Rmi1, C-terminal domain"/>
    <property type="match status" value="1"/>
</dbReference>
<proteinExistence type="predicted"/>
<reference evidence="2 3" key="1">
    <citation type="submission" date="2016-05" db="EMBL/GenBank/DDBJ databases">
        <title>Comparative genomics of biotechnologically important yeasts.</title>
        <authorList>
            <consortium name="DOE Joint Genome Institute"/>
            <person name="Riley R."/>
            <person name="Haridas S."/>
            <person name="Wolfe K.H."/>
            <person name="Lopes M.R."/>
            <person name="Hittinger C.T."/>
            <person name="Goker M."/>
            <person name="Salamov A."/>
            <person name="Wisecaver J."/>
            <person name="Long T.M."/>
            <person name="Aerts A.L."/>
            <person name="Barry K."/>
            <person name="Choi C."/>
            <person name="Clum A."/>
            <person name="Coughlan A.Y."/>
            <person name="Deshpande S."/>
            <person name="Douglass A.P."/>
            <person name="Hanson S.J."/>
            <person name="Klenk H.-P."/>
            <person name="LaButti K."/>
            <person name="Lapidus A."/>
            <person name="Lindquist E."/>
            <person name="Lipzen A."/>
            <person name="Meier-kolthoff J.P."/>
            <person name="Ohm R.A."/>
            <person name="Otillar R.P."/>
            <person name="Pangilinan J."/>
            <person name="Peng Y."/>
            <person name="Rokas A."/>
            <person name="Rosa C.A."/>
            <person name="Scheuner C."/>
            <person name="Sibirny A.A."/>
            <person name="Slot J.C."/>
            <person name="Stielow J.B."/>
            <person name="Sun H."/>
            <person name="Kurtzman C.P."/>
            <person name="Blackwell M."/>
            <person name="Grigoriev I.V."/>
            <person name="Jeffries T.W."/>
        </authorList>
    </citation>
    <scope>NUCLEOTIDE SEQUENCE [LARGE SCALE GENOMIC DNA]</scope>
    <source>
        <strain evidence="2 3">NRRL YB-4993</strain>
    </source>
</reference>
<dbReference type="Pfam" id="PF08585">
    <property type="entry name" value="RMI1_N_C"/>
    <property type="match status" value="1"/>
</dbReference>
<dbReference type="InterPro" id="IPR013894">
    <property type="entry name" value="RMI1_OB"/>
</dbReference>
<dbReference type="AlphaFoldDB" id="A0A1A0HHQ3"/>
<dbReference type="Proteomes" id="UP000092555">
    <property type="component" value="Unassembled WGS sequence"/>
</dbReference>
<evidence type="ECO:0000313" key="3">
    <source>
        <dbReference type="Proteomes" id="UP000092555"/>
    </source>
</evidence>
<feature type="domain" description="RecQ mediated genome instability protein 1 OB-fold" evidence="1">
    <location>
        <begin position="21"/>
        <end position="154"/>
    </location>
</feature>
<dbReference type="InterPro" id="IPR042470">
    <property type="entry name" value="RMI1_N_C_sf"/>
</dbReference>
<accession>A0A1A0HHQ3</accession>
<dbReference type="OrthoDB" id="341511at2759"/>
<gene>
    <name evidence="2" type="ORF">METBIDRAFT_76668</name>
</gene>
<dbReference type="STRING" id="869754.A0A1A0HHQ3"/>
<sequence>MNQEKSADVASGITQYFGLPEAELKEPLVCHVMQILNISESKEKALEEWRYYQNPNTAPFERMEHVYRPIIYGIDLETPEPEQKARSVKATYKLLLRDCFGNYFYAIELEELPFLRPGTNTTKTPLPIPLGGCITLGKGTLIADGFVLMKKHLCTYQEPDPFSELTKSLNENLVGKNIEMIEHLLNDLK</sequence>
<protein>
    <recommendedName>
        <fullName evidence="1">RecQ mediated genome instability protein 1 OB-fold domain-containing protein</fullName>
    </recommendedName>
</protein>
<organism evidence="2 3">
    <name type="scientific">Metschnikowia bicuspidata var. bicuspidata NRRL YB-4993</name>
    <dbReference type="NCBI Taxonomy" id="869754"/>
    <lineage>
        <taxon>Eukaryota</taxon>
        <taxon>Fungi</taxon>
        <taxon>Dikarya</taxon>
        <taxon>Ascomycota</taxon>
        <taxon>Saccharomycotina</taxon>
        <taxon>Pichiomycetes</taxon>
        <taxon>Metschnikowiaceae</taxon>
        <taxon>Metschnikowia</taxon>
    </lineage>
</organism>
<keyword evidence="3" id="KW-1185">Reference proteome</keyword>
<comment type="caution">
    <text evidence="2">The sequence shown here is derived from an EMBL/GenBank/DDBJ whole genome shotgun (WGS) entry which is preliminary data.</text>
</comment>